<dbReference type="AlphaFoldDB" id="A0A1F8G1C2"/>
<evidence type="ECO:0000313" key="2">
    <source>
        <dbReference type="EMBL" id="OGN18820.1"/>
    </source>
</evidence>
<dbReference type="Gene3D" id="1.25.40.10">
    <property type="entry name" value="Tetratricopeptide repeat domain"/>
    <property type="match status" value="1"/>
</dbReference>
<name>A0A1F8G1C2_9BACT</name>
<sequence>MYIFIPLLLMVVSLLVSGVVVWRKFPYLKKLSVDSLAGAGSTIQATVATRRWYQFAWLNEFVPELKHHWHRINWAEHKAFWLAEVEKMLRWSRIVFSKIDRLASSLIGKIKNSGAITVEEDETEEAVELTTSAKLDKTATQEQAKRDEQALIIAIAKEPKNPELYRQLGEIYLSLDEPSDAIESFSTALKFDPENEAIKRKLAKLQPELESEK</sequence>
<organism evidence="2 3">
    <name type="scientific">Candidatus Yanofskybacteria bacterium RIFCSPHIGHO2_12_FULL_45_19b</name>
    <dbReference type="NCBI Taxonomy" id="1802689"/>
    <lineage>
        <taxon>Bacteria</taxon>
        <taxon>Candidatus Yanofskyibacteriota</taxon>
    </lineage>
</organism>
<dbReference type="InterPro" id="IPR011990">
    <property type="entry name" value="TPR-like_helical_dom_sf"/>
</dbReference>
<dbReference type="Pfam" id="PF14559">
    <property type="entry name" value="TPR_19"/>
    <property type="match status" value="1"/>
</dbReference>
<evidence type="ECO:0000256" key="1">
    <source>
        <dbReference type="PROSITE-ProRule" id="PRU00339"/>
    </source>
</evidence>
<protein>
    <submittedName>
        <fullName evidence="2">Uncharacterized protein</fullName>
    </submittedName>
</protein>
<proteinExistence type="predicted"/>
<dbReference type="SUPFAM" id="SSF48452">
    <property type="entry name" value="TPR-like"/>
    <property type="match status" value="1"/>
</dbReference>
<reference evidence="2 3" key="1">
    <citation type="journal article" date="2016" name="Nat. Commun.">
        <title>Thousands of microbial genomes shed light on interconnected biogeochemical processes in an aquifer system.</title>
        <authorList>
            <person name="Anantharaman K."/>
            <person name="Brown C.T."/>
            <person name="Hug L.A."/>
            <person name="Sharon I."/>
            <person name="Castelle C.J."/>
            <person name="Probst A.J."/>
            <person name="Thomas B.C."/>
            <person name="Singh A."/>
            <person name="Wilkins M.J."/>
            <person name="Karaoz U."/>
            <person name="Brodie E.L."/>
            <person name="Williams K.H."/>
            <person name="Hubbard S.S."/>
            <person name="Banfield J.F."/>
        </authorList>
    </citation>
    <scope>NUCLEOTIDE SEQUENCE [LARGE SCALE GENOMIC DNA]</scope>
</reference>
<dbReference type="SMART" id="SM00028">
    <property type="entry name" value="TPR"/>
    <property type="match status" value="1"/>
</dbReference>
<comment type="caution">
    <text evidence="2">The sequence shown here is derived from an EMBL/GenBank/DDBJ whole genome shotgun (WGS) entry which is preliminary data.</text>
</comment>
<dbReference type="Proteomes" id="UP000177478">
    <property type="component" value="Unassembled WGS sequence"/>
</dbReference>
<dbReference type="EMBL" id="MGKD01000029">
    <property type="protein sequence ID" value="OGN18820.1"/>
    <property type="molecule type" value="Genomic_DNA"/>
</dbReference>
<dbReference type="PROSITE" id="PS50293">
    <property type="entry name" value="TPR_REGION"/>
    <property type="match status" value="1"/>
</dbReference>
<dbReference type="STRING" id="1802689.A3F25_02780"/>
<gene>
    <name evidence="2" type="ORF">A3F25_02780</name>
</gene>
<feature type="repeat" description="TPR" evidence="1">
    <location>
        <begin position="162"/>
        <end position="195"/>
    </location>
</feature>
<keyword evidence="1" id="KW-0802">TPR repeat</keyword>
<accession>A0A1F8G1C2</accession>
<dbReference type="PROSITE" id="PS50005">
    <property type="entry name" value="TPR"/>
    <property type="match status" value="1"/>
</dbReference>
<dbReference type="InterPro" id="IPR019734">
    <property type="entry name" value="TPR_rpt"/>
</dbReference>
<evidence type="ECO:0000313" key="3">
    <source>
        <dbReference type="Proteomes" id="UP000177478"/>
    </source>
</evidence>